<feature type="transmembrane region" description="Helical" evidence="1">
    <location>
        <begin position="40"/>
        <end position="62"/>
    </location>
</feature>
<feature type="transmembrane region" description="Helical" evidence="1">
    <location>
        <begin position="370"/>
        <end position="387"/>
    </location>
</feature>
<dbReference type="PANTHER" id="PTHR34473:SF2">
    <property type="entry name" value="UPF0699 TRANSMEMBRANE PROTEIN YDBT"/>
    <property type="match status" value="1"/>
</dbReference>
<dbReference type="AlphaFoldDB" id="A0A345PDF4"/>
<feature type="domain" description="YdbS-like PH" evidence="2">
    <location>
        <begin position="389"/>
        <end position="446"/>
    </location>
</feature>
<evidence type="ECO:0000313" key="4">
    <source>
        <dbReference type="Proteomes" id="UP000253908"/>
    </source>
</evidence>
<organism evidence="3 4">
    <name type="scientific">Oceanobacillus zhaokaii</name>
    <dbReference type="NCBI Taxonomy" id="2052660"/>
    <lineage>
        <taxon>Bacteria</taxon>
        <taxon>Bacillati</taxon>
        <taxon>Bacillota</taxon>
        <taxon>Bacilli</taxon>
        <taxon>Bacillales</taxon>
        <taxon>Bacillaceae</taxon>
        <taxon>Oceanobacillus</taxon>
    </lineage>
</organism>
<feature type="transmembrane region" description="Helical" evidence="1">
    <location>
        <begin position="168"/>
        <end position="187"/>
    </location>
</feature>
<sequence length="473" mass="54200">MSKGRRLHPAAILFNLIKGLKQMVFLVILGFFSFREDGLFYYILAIVVIIVLGLVSSFLSWYRYTYRIENEELRIEYGVFIRKKRFISKNRIQSIDLTQGVLHRIFKLTKVQIETAGSGDGAEASLQAVEFAEGERLQNELKKGKTVFIEQDEDEPEHPTSTISFKRLFLAGSTSGSLGIILAILGGGLSEIEQFIPEHFFETTVQWIIGLSIFFIVGLAFLVLLIVWLFGIAGTIIKYGNFTITKHHEELFITRGLLEKKQVTIPLKRIQAIGIEESILRQPLGYVTVFAEVAGGTAGKGEDAATVLFPIMKKKEVASFLAEFLPNYAIKEEEWTGLPKRALKYYLLRSSIFFLLASVVVFYFFPQFSLLPVLLLLVFIYLGYLRFKDAGYQVKGEQLMLRYRLFSKRTMIMYHNRIQSFEKKQHIIHRKQKLGNMHVSIIGKMGAGAHYFLKELDAETIDNLSDWYSYRDI</sequence>
<dbReference type="PIRSF" id="PIRSF026631">
    <property type="entry name" value="UCP026631"/>
    <property type="match status" value="1"/>
</dbReference>
<evidence type="ECO:0000259" key="2">
    <source>
        <dbReference type="Pfam" id="PF03703"/>
    </source>
</evidence>
<dbReference type="OrthoDB" id="2195155at2"/>
<proteinExistence type="predicted"/>
<dbReference type="Proteomes" id="UP000253908">
    <property type="component" value="Chromosome"/>
</dbReference>
<evidence type="ECO:0000256" key="1">
    <source>
        <dbReference type="SAM" id="Phobius"/>
    </source>
</evidence>
<dbReference type="InterPro" id="IPR005182">
    <property type="entry name" value="YdbS-like_PH"/>
</dbReference>
<dbReference type="EMBL" id="CP024848">
    <property type="protein sequence ID" value="AXI08034.1"/>
    <property type="molecule type" value="Genomic_DNA"/>
</dbReference>
<reference evidence="4" key="1">
    <citation type="submission" date="2017-11" db="EMBL/GenBank/DDBJ databases">
        <authorList>
            <person name="Zhu W."/>
        </authorList>
    </citation>
    <scope>NUCLEOTIDE SEQUENCE [LARGE SCALE GENOMIC DNA]</scope>
    <source>
        <strain evidence="4">160</strain>
    </source>
</reference>
<keyword evidence="1" id="KW-0812">Transmembrane</keyword>
<feature type="transmembrane region" description="Helical" evidence="1">
    <location>
        <begin position="207"/>
        <end position="230"/>
    </location>
</feature>
<dbReference type="PANTHER" id="PTHR34473">
    <property type="entry name" value="UPF0699 TRANSMEMBRANE PROTEIN YDBS"/>
    <property type="match status" value="1"/>
</dbReference>
<feature type="transmembrane region" description="Helical" evidence="1">
    <location>
        <begin position="346"/>
        <end position="364"/>
    </location>
</feature>
<keyword evidence="1" id="KW-0472">Membrane</keyword>
<keyword evidence="1" id="KW-1133">Transmembrane helix</keyword>
<evidence type="ECO:0000313" key="3">
    <source>
        <dbReference type="EMBL" id="AXI08034.1"/>
    </source>
</evidence>
<feature type="transmembrane region" description="Helical" evidence="1">
    <location>
        <begin position="12"/>
        <end position="34"/>
    </location>
</feature>
<dbReference type="InterPro" id="IPR014529">
    <property type="entry name" value="UCP026631"/>
</dbReference>
<name>A0A345PDF4_9BACI</name>
<feature type="domain" description="YdbS-like PH" evidence="2">
    <location>
        <begin position="61"/>
        <end position="140"/>
    </location>
</feature>
<gene>
    <name evidence="3" type="ORF">CUC15_03135</name>
</gene>
<keyword evidence="4" id="KW-1185">Reference proteome</keyword>
<dbReference type="KEGG" id="ocn:CUC15_03135"/>
<accession>A0A345PDF4</accession>
<feature type="domain" description="YdbS-like PH" evidence="2">
    <location>
        <begin position="244"/>
        <end position="321"/>
    </location>
</feature>
<dbReference type="Pfam" id="PF03703">
    <property type="entry name" value="bPH_2"/>
    <property type="match status" value="3"/>
</dbReference>
<protein>
    <recommendedName>
        <fullName evidence="2">YdbS-like PH domain-containing protein</fullName>
    </recommendedName>
</protein>